<evidence type="ECO:0000256" key="3">
    <source>
        <dbReference type="ARBA" id="ARBA00023175"/>
    </source>
</evidence>
<feature type="region of interest" description="Disordered" evidence="5">
    <location>
        <begin position="473"/>
        <end position="913"/>
    </location>
</feature>
<keyword evidence="2" id="KW-0963">Cytoplasm</keyword>
<name>A0A7J6R3L5_PEROL</name>
<feature type="region of interest" description="Disordered" evidence="5">
    <location>
        <begin position="1"/>
        <end position="25"/>
    </location>
</feature>
<feature type="region of interest" description="Disordered" evidence="5">
    <location>
        <begin position="427"/>
        <end position="457"/>
    </location>
</feature>
<feature type="compositionally biased region" description="Low complexity" evidence="5">
    <location>
        <begin position="681"/>
        <end position="717"/>
    </location>
</feature>
<feature type="compositionally biased region" description="Basic and acidic residues" evidence="5">
    <location>
        <begin position="564"/>
        <end position="575"/>
    </location>
</feature>
<feature type="compositionally biased region" description="Gly residues" evidence="5">
    <location>
        <begin position="104"/>
        <end position="118"/>
    </location>
</feature>
<evidence type="ECO:0000313" key="7">
    <source>
        <dbReference type="Proteomes" id="UP000574390"/>
    </source>
</evidence>
<dbReference type="PANTHER" id="PTHR47970:SF12">
    <property type="entry name" value="KINESIN FAMILY MEMBER 11"/>
    <property type="match status" value="1"/>
</dbReference>
<feature type="region of interest" description="Disordered" evidence="5">
    <location>
        <begin position="89"/>
        <end position="196"/>
    </location>
</feature>
<feature type="compositionally biased region" description="Low complexity" evidence="5">
    <location>
        <begin position="780"/>
        <end position="814"/>
    </location>
</feature>
<dbReference type="AlphaFoldDB" id="A0A7J6R3L5"/>
<dbReference type="PANTHER" id="PTHR47970">
    <property type="entry name" value="KINESIN-LIKE PROTEIN KIF11"/>
    <property type="match status" value="1"/>
</dbReference>
<evidence type="ECO:0000256" key="1">
    <source>
        <dbReference type="ARBA" id="ARBA00004245"/>
    </source>
</evidence>
<feature type="compositionally biased region" description="Basic and acidic residues" evidence="5">
    <location>
        <begin position="494"/>
        <end position="505"/>
    </location>
</feature>
<comment type="subcellular location">
    <subcellularLocation>
        <location evidence="1">Cytoplasm</location>
        <location evidence="1">Cytoskeleton</location>
    </subcellularLocation>
</comment>
<reference evidence="6 7" key="1">
    <citation type="submission" date="2020-04" db="EMBL/GenBank/DDBJ databases">
        <title>Perkinsus olseni comparative genomics.</title>
        <authorList>
            <person name="Bogema D.R."/>
        </authorList>
    </citation>
    <scope>NUCLEOTIDE SEQUENCE [LARGE SCALE GENOMIC DNA]</scope>
    <source>
        <strain evidence="6">ATCC PRA-205</strain>
    </source>
</reference>
<proteinExistence type="predicted"/>
<dbReference type="GO" id="GO:0008574">
    <property type="term" value="F:plus-end-directed microtubule motor activity"/>
    <property type="evidence" value="ECO:0007669"/>
    <property type="project" value="TreeGrafter"/>
</dbReference>
<feature type="compositionally biased region" description="Low complexity" evidence="5">
    <location>
        <begin position="849"/>
        <end position="873"/>
    </location>
</feature>
<evidence type="ECO:0000256" key="5">
    <source>
        <dbReference type="SAM" id="MobiDB-lite"/>
    </source>
</evidence>
<gene>
    <name evidence="6" type="ORF">FOZ62_004653</name>
</gene>
<evidence type="ECO:0000256" key="2">
    <source>
        <dbReference type="ARBA" id="ARBA00022490"/>
    </source>
</evidence>
<dbReference type="GO" id="GO:0005876">
    <property type="term" value="C:spindle microtubule"/>
    <property type="evidence" value="ECO:0007669"/>
    <property type="project" value="TreeGrafter"/>
</dbReference>
<feature type="compositionally biased region" description="Low complexity" evidence="5">
    <location>
        <begin position="736"/>
        <end position="755"/>
    </location>
</feature>
<keyword evidence="4" id="KW-0206">Cytoskeleton</keyword>
<dbReference type="GO" id="GO:0051231">
    <property type="term" value="P:spindle elongation"/>
    <property type="evidence" value="ECO:0007669"/>
    <property type="project" value="TreeGrafter"/>
</dbReference>
<feature type="region of interest" description="Disordered" evidence="5">
    <location>
        <begin position="353"/>
        <end position="379"/>
    </location>
</feature>
<feature type="compositionally biased region" description="Pro residues" evidence="5">
    <location>
        <begin position="628"/>
        <end position="637"/>
    </location>
</feature>
<protein>
    <submittedName>
        <fullName evidence="6">Uncharacterized protein</fullName>
    </submittedName>
</protein>
<feature type="region of interest" description="Disordered" evidence="5">
    <location>
        <begin position="304"/>
        <end position="324"/>
    </location>
</feature>
<sequence length="913" mass="98917">MASYGSQPYPSNTAVDPRYATPPTTDVGQLMAEMAELFPKLTPEYQAQAREAHQHVLQLQRQGMTNEAASLLEHMRNQMREMIQTGLTPGRIPAVPESPTPTIEGGGSNDMPPGGGDFGPSPVRESGRSGRSRRNKLPNNAVSPSAVTAGGSQPELSIGNQPFSTPPGGHPDSAAGGQAIPATAPTAVQRDPRDTESIKLLRRQVKELKMELARTKGPESAQEMEKRLRMQEMEQRYSTLESTVKDLRGLLSDQLGRTTQAVQQAEFQVKEQERVEKAKRPKNPFCRHGADDVCEFCEARKGRNLGSEPSLAAGPPRTAPLGDQQGRYEDLFHEMQSTLLSYQQSLVDMLKERKEDLRKKHEANNDEMKEADDRRKGIKEAEDKIIADRAAAAKELDDEYAKTKKEYEAWGKGADLSPRTLALASANEGRMAAEAAEKQQAEAQQKANSVPLLDMKGGGVAELYSGVQLTVEKREQEEKAKAFQRQARKAAGGGDRKGSGKDSKKSSSKSSPEPSKKKSATSKGKAKESSSDSEASDDSAVLARVLARGDGEDKDLAANVQMAELRRHQQAEIEKQQNTLNEQRQAIEEQKAQLSQLQEELRARAQRQQPPQGEASTGSDDEGDQIPAAPPAYPPPAQQQEQQEQWTPSPPSQGPSYQASAASWVPGRPADREQYLHQQNQQQPSSGGVPVVSAVLVPPEKVVSGDQRGGTQQQQAGAPPPSYAAVASGAPTSPRYAAQQGYGEPQGYYGQQSGYTIPQAQVPMPPPRNLRVPTPELPEQQQQQQRPAAQPSQGQPQQQPQQQQQRWQAQGAQAVPKIATPSPPKFPKVPLVGARKTKKDSGTAAAGRPQASAPTAATSAAPEQQQQQQQPAEEPSRVAGIRRKLTGNLSAAKGWPGAETPAPADSEFKWPQQ</sequence>
<feature type="compositionally biased region" description="Low complexity" evidence="5">
    <location>
        <begin position="638"/>
        <end position="647"/>
    </location>
</feature>
<dbReference type="Proteomes" id="UP000574390">
    <property type="component" value="Unassembled WGS sequence"/>
</dbReference>
<keyword evidence="3" id="KW-0505">Motor protein</keyword>
<feature type="compositionally biased region" description="Polar residues" evidence="5">
    <location>
        <begin position="137"/>
        <end position="163"/>
    </location>
</feature>
<evidence type="ECO:0000313" key="6">
    <source>
        <dbReference type="EMBL" id="KAF4715255.1"/>
    </source>
</evidence>
<accession>A0A7J6R3L5</accession>
<dbReference type="InterPro" id="IPR047149">
    <property type="entry name" value="KIF11-like"/>
</dbReference>
<dbReference type="GO" id="GO:0072686">
    <property type="term" value="C:mitotic spindle"/>
    <property type="evidence" value="ECO:0007669"/>
    <property type="project" value="TreeGrafter"/>
</dbReference>
<feature type="compositionally biased region" description="Polar residues" evidence="5">
    <location>
        <begin position="1"/>
        <end position="14"/>
    </location>
</feature>
<dbReference type="EMBL" id="JABANM010025007">
    <property type="protein sequence ID" value="KAF4715255.1"/>
    <property type="molecule type" value="Genomic_DNA"/>
</dbReference>
<feature type="compositionally biased region" description="Basic and acidic residues" evidence="5">
    <location>
        <begin position="547"/>
        <end position="556"/>
    </location>
</feature>
<organism evidence="6 7">
    <name type="scientific">Perkinsus olseni</name>
    <name type="common">Perkinsus atlanticus</name>
    <dbReference type="NCBI Taxonomy" id="32597"/>
    <lineage>
        <taxon>Eukaryota</taxon>
        <taxon>Sar</taxon>
        <taxon>Alveolata</taxon>
        <taxon>Perkinsozoa</taxon>
        <taxon>Perkinsea</taxon>
        <taxon>Perkinsida</taxon>
        <taxon>Perkinsidae</taxon>
        <taxon>Perkinsus</taxon>
    </lineage>
</organism>
<dbReference type="GO" id="GO:0090307">
    <property type="term" value="P:mitotic spindle assembly"/>
    <property type="evidence" value="ECO:0007669"/>
    <property type="project" value="TreeGrafter"/>
</dbReference>
<comment type="caution">
    <text evidence="6">The sequence shown here is derived from an EMBL/GenBank/DDBJ whole genome shotgun (WGS) entry which is preliminary data.</text>
</comment>
<evidence type="ECO:0000256" key="4">
    <source>
        <dbReference type="ARBA" id="ARBA00023212"/>
    </source>
</evidence>